<name>A0AAD9N5G8_9ANNE</name>
<evidence type="ECO:0000256" key="6">
    <source>
        <dbReference type="ARBA" id="ARBA00022989"/>
    </source>
</evidence>
<evidence type="ECO:0000256" key="7">
    <source>
        <dbReference type="ARBA" id="ARBA00023136"/>
    </source>
</evidence>
<evidence type="ECO:0000256" key="2">
    <source>
        <dbReference type="ARBA" id="ARBA00007324"/>
    </source>
</evidence>
<keyword evidence="4 9" id="KW-0812">Transmembrane</keyword>
<keyword evidence="7 9" id="KW-0472">Membrane</keyword>
<reference evidence="10" key="1">
    <citation type="journal article" date="2023" name="Mol. Biol. Evol.">
        <title>Third-Generation Sequencing Reveals the Adaptive Role of the Epigenome in Three Deep-Sea Polychaetes.</title>
        <authorList>
            <person name="Perez M."/>
            <person name="Aroh O."/>
            <person name="Sun Y."/>
            <person name="Lan Y."/>
            <person name="Juniper S.K."/>
            <person name="Young C.R."/>
            <person name="Angers B."/>
            <person name="Qian P.Y."/>
        </authorList>
    </citation>
    <scope>NUCLEOTIDE SEQUENCE</scope>
    <source>
        <strain evidence="10">P08H-3</strain>
    </source>
</reference>
<gene>
    <name evidence="10" type="ORF">LSH36_233g09094</name>
</gene>
<sequence length="199" mass="22529">MASKAKTDKTPAKADDKQIKVDKWDGSALKNALDDATKKVLIEDMGYEESHRLMDGRLAICTLSVGFAMFALAWDYLHPFPQSRPVLIFCVTSYFFMMGVLTLYTTLKEKGCFLVALDKDKAGIDPPNVWTFVSQVKRYDDQYTLYATYVDAKTKAVRTANFTKSVAQFFDVDGNLCSDYFEVEVRKLHSGLSSEKKHK</sequence>
<dbReference type="AlphaFoldDB" id="A0AAD9N5G8"/>
<dbReference type="GO" id="GO:0006465">
    <property type="term" value="P:signal peptide processing"/>
    <property type="evidence" value="ECO:0007669"/>
    <property type="project" value="UniProtKB-UniRule"/>
</dbReference>
<evidence type="ECO:0000256" key="9">
    <source>
        <dbReference type="RuleBase" id="RU368033"/>
    </source>
</evidence>
<evidence type="ECO:0000256" key="4">
    <source>
        <dbReference type="ARBA" id="ARBA00022692"/>
    </source>
</evidence>
<dbReference type="GO" id="GO:0045047">
    <property type="term" value="P:protein targeting to ER"/>
    <property type="evidence" value="ECO:0007669"/>
    <property type="project" value="TreeGrafter"/>
</dbReference>
<dbReference type="Proteomes" id="UP001208570">
    <property type="component" value="Unassembled WGS sequence"/>
</dbReference>
<dbReference type="PANTHER" id="PTHR13085">
    <property type="entry name" value="MICROSOMAL SIGNAL PEPTIDASE 25 KDA SUBUNIT"/>
    <property type="match status" value="1"/>
</dbReference>
<accession>A0AAD9N5G8</accession>
<dbReference type="PANTHER" id="PTHR13085:SF0">
    <property type="entry name" value="SIGNAL PEPTIDASE COMPLEX SUBUNIT 2"/>
    <property type="match status" value="1"/>
</dbReference>
<protein>
    <recommendedName>
        <fullName evidence="3 9">Signal peptidase complex subunit 2</fullName>
    </recommendedName>
</protein>
<feature type="transmembrane region" description="Helical" evidence="9">
    <location>
        <begin position="86"/>
        <end position="107"/>
    </location>
</feature>
<comment type="subcellular location">
    <subcellularLocation>
        <location evidence="1 9">Endoplasmic reticulum membrane</location>
        <topology evidence="1 9">Multi-pass membrane protein</topology>
    </subcellularLocation>
</comment>
<dbReference type="InterPro" id="IPR009582">
    <property type="entry name" value="Spc2/SPCS2"/>
</dbReference>
<evidence type="ECO:0000256" key="1">
    <source>
        <dbReference type="ARBA" id="ARBA00004477"/>
    </source>
</evidence>
<evidence type="ECO:0000256" key="3">
    <source>
        <dbReference type="ARBA" id="ARBA00017057"/>
    </source>
</evidence>
<comment type="caution">
    <text evidence="10">The sequence shown here is derived from an EMBL/GenBank/DDBJ whole genome shotgun (WGS) entry which is preliminary data.</text>
</comment>
<dbReference type="Pfam" id="PF06703">
    <property type="entry name" value="SPC25"/>
    <property type="match status" value="1"/>
</dbReference>
<feature type="transmembrane region" description="Helical" evidence="9">
    <location>
        <begin position="56"/>
        <end position="74"/>
    </location>
</feature>
<comment type="function">
    <text evidence="8 9">Component of the signal peptidase complex (SPC) which catalyzes the cleavage of N-terminal signal sequences from nascent proteins as they are translocated into the lumen of the endoplasmic reticulum. Enhances the enzymatic activity of SPC and facilitates the interactions between different components of the translocation site.</text>
</comment>
<evidence type="ECO:0000313" key="10">
    <source>
        <dbReference type="EMBL" id="KAK2155726.1"/>
    </source>
</evidence>
<keyword evidence="6 9" id="KW-1133">Transmembrane helix</keyword>
<organism evidence="10 11">
    <name type="scientific">Paralvinella palmiformis</name>
    <dbReference type="NCBI Taxonomy" id="53620"/>
    <lineage>
        <taxon>Eukaryota</taxon>
        <taxon>Metazoa</taxon>
        <taxon>Spiralia</taxon>
        <taxon>Lophotrochozoa</taxon>
        <taxon>Annelida</taxon>
        <taxon>Polychaeta</taxon>
        <taxon>Sedentaria</taxon>
        <taxon>Canalipalpata</taxon>
        <taxon>Terebellida</taxon>
        <taxon>Terebelliformia</taxon>
        <taxon>Alvinellidae</taxon>
        <taxon>Paralvinella</taxon>
    </lineage>
</organism>
<proteinExistence type="inferred from homology"/>
<keyword evidence="11" id="KW-1185">Reference proteome</keyword>
<comment type="similarity">
    <text evidence="2 9">Belongs to the SPCS2 family.</text>
</comment>
<keyword evidence="5 9" id="KW-0256">Endoplasmic reticulum</keyword>
<dbReference type="EMBL" id="JAODUP010000233">
    <property type="protein sequence ID" value="KAK2155726.1"/>
    <property type="molecule type" value="Genomic_DNA"/>
</dbReference>
<evidence type="ECO:0000256" key="8">
    <source>
        <dbReference type="ARBA" id="ARBA00045608"/>
    </source>
</evidence>
<evidence type="ECO:0000256" key="5">
    <source>
        <dbReference type="ARBA" id="ARBA00022824"/>
    </source>
</evidence>
<dbReference type="GO" id="GO:0008233">
    <property type="term" value="F:peptidase activity"/>
    <property type="evidence" value="ECO:0007669"/>
    <property type="project" value="UniProtKB-UniRule"/>
</dbReference>
<evidence type="ECO:0000313" key="11">
    <source>
        <dbReference type="Proteomes" id="UP001208570"/>
    </source>
</evidence>
<dbReference type="GO" id="GO:0005787">
    <property type="term" value="C:signal peptidase complex"/>
    <property type="evidence" value="ECO:0007669"/>
    <property type="project" value="UniProtKB-UniRule"/>
</dbReference>